<dbReference type="InterPro" id="IPR011250">
    <property type="entry name" value="OMP/PagP_B-barrel"/>
</dbReference>
<dbReference type="Proteomes" id="UP000192872">
    <property type="component" value="Unassembled WGS sequence"/>
</dbReference>
<evidence type="ECO:0000259" key="2">
    <source>
        <dbReference type="Pfam" id="PF13505"/>
    </source>
</evidence>
<reference evidence="3 4" key="1">
    <citation type="journal article" date="2017" name="Water Res.">
        <title>Comammox in drinking water systems.</title>
        <authorList>
            <person name="Wang Y."/>
            <person name="Ma L."/>
            <person name="Mao Y."/>
            <person name="Jiang X."/>
            <person name="Xia Y."/>
            <person name="Yu K."/>
            <person name="Li B."/>
            <person name="Zhang T."/>
        </authorList>
    </citation>
    <scope>NUCLEOTIDE SEQUENCE [LARGE SCALE GENOMIC DNA]</scope>
    <source>
        <strain evidence="3">SG_bin8</strain>
    </source>
</reference>
<dbReference type="Pfam" id="PF13505">
    <property type="entry name" value="OMP_b-brl"/>
    <property type="match status" value="1"/>
</dbReference>
<name>A0A1W9HWV0_9HYPH</name>
<sequence>MAADLTPPVPRQAYGEAADGRDGVYVALRGGYNSLDDSVYNFNNVTAPVAFTTKATTSYRSGYAYSGALGYDFGEFTPGFGSRIEVEVGQFSNKVRGQTLSTSLGTATSFSGNQVSGTTNATTGLVNYYVDALLGPFKPFATLGLGVTSVNFSNHLAAGNSLINSTRVSWAWSGGGGIGYDITDNITLEAAYRYLELRDVQVTSAAGTNSKINLRNQQATLGVRVRF</sequence>
<dbReference type="SUPFAM" id="SSF56925">
    <property type="entry name" value="OMPA-like"/>
    <property type="match status" value="1"/>
</dbReference>
<dbReference type="AlphaFoldDB" id="A0A1W9HWV0"/>
<evidence type="ECO:0000256" key="1">
    <source>
        <dbReference type="ARBA" id="ARBA00022729"/>
    </source>
</evidence>
<dbReference type="EMBL" id="LWDL01000017">
    <property type="protein sequence ID" value="OQW51787.1"/>
    <property type="molecule type" value="Genomic_DNA"/>
</dbReference>
<dbReference type="Gene3D" id="2.40.160.20">
    <property type="match status" value="1"/>
</dbReference>
<dbReference type="RefSeq" id="WP_376802214.1">
    <property type="nucleotide sequence ID" value="NZ_DBNB01000034.1"/>
</dbReference>
<proteinExistence type="predicted"/>
<keyword evidence="1" id="KW-0732">Signal</keyword>
<evidence type="ECO:0000313" key="4">
    <source>
        <dbReference type="Proteomes" id="UP000192872"/>
    </source>
</evidence>
<feature type="domain" description="Outer membrane protein beta-barrel" evidence="2">
    <location>
        <begin position="18"/>
        <end position="227"/>
    </location>
</feature>
<evidence type="ECO:0000313" key="3">
    <source>
        <dbReference type="EMBL" id="OQW51787.1"/>
    </source>
</evidence>
<dbReference type="STRING" id="1827387.A4S15_09915"/>
<organism evidence="3 4">
    <name type="scientific">Candidatus Raskinella chloraquaticus</name>
    <dbReference type="NCBI Taxonomy" id="1951219"/>
    <lineage>
        <taxon>Bacteria</taxon>
        <taxon>Pseudomonadati</taxon>
        <taxon>Pseudomonadota</taxon>
        <taxon>Alphaproteobacteria</taxon>
        <taxon>Hyphomicrobiales</taxon>
        <taxon>Phreatobacteraceae</taxon>
        <taxon>Candidatus Raskinella</taxon>
    </lineage>
</organism>
<dbReference type="InterPro" id="IPR027385">
    <property type="entry name" value="Beta-barrel_OMP"/>
</dbReference>
<accession>A0A1W9HWV0</accession>
<protein>
    <recommendedName>
        <fullName evidence="2">Outer membrane protein beta-barrel domain-containing protein</fullName>
    </recommendedName>
</protein>
<comment type="caution">
    <text evidence="3">The sequence shown here is derived from an EMBL/GenBank/DDBJ whole genome shotgun (WGS) entry which is preliminary data.</text>
</comment>
<gene>
    <name evidence="3" type="ORF">A4S15_09915</name>
</gene>